<evidence type="ECO:0000313" key="1">
    <source>
        <dbReference type="EMBL" id="RPD59219.1"/>
    </source>
</evidence>
<proteinExistence type="predicted"/>
<organism evidence="1 2">
    <name type="scientific">Lentinus tigrinus ALCF2SS1-6</name>
    <dbReference type="NCBI Taxonomy" id="1328759"/>
    <lineage>
        <taxon>Eukaryota</taxon>
        <taxon>Fungi</taxon>
        <taxon>Dikarya</taxon>
        <taxon>Basidiomycota</taxon>
        <taxon>Agaricomycotina</taxon>
        <taxon>Agaricomycetes</taxon>
        <taxon>Polyporales</taxon>
        <taxon>Polyporaceae</taxon>
        <taxon>Lentinus</taxon>
    </lineage>
</organism>
<sequence length="151" mass="16435">MELVSDSSANSEHAVHATGVAYPLPSEAFAILALINMYATRRGPPFTRFRFRDHDLHYPGPMSSQLYISPFDHALILTLASPGIAAAASVVKTVLQRWPRRSLSLDSRSAFRQEGADSAWDASAWGALRVVQTKLRAPSPSPSPSPSYSPE</sequence>
<evidence type="ECO:0000313" key="2">
    <source>
        <dbReference type="Proteomes" id="UP000313359"/>
    </source>
</evidence>
<protein>
    <submittedName>
        <fullName evidence="1">Uncharacterized protein</fullName>
    </submittedName>
</protein>
<dbReference type="Proteomes" id="UP000313359">
    <property type="component" value="Unassembled WGS sequence"/>
</dbReference>
<reference evidence="1" key="1">
    <citation type="journal article" date="2018" name="Genome Biol. Evol.">
        <title>Genomics and development of Lentinus tigrinus, a white-rot wood-decaying mushroom with dimorphic fruiting bodies.</title>
        <authorList>
            <person name="Wu B."/>
            <person name="Xu Z."/>
            <person name="Knudson A."/>
            <person name="Carlson A."/>
            <person name="Chen N."/>
            <person name="Kovaka S."/>
            <person name="LaButti K."/>
            <person name="Lipzen A."/>
            <person name="Pennachio C."/>
            <person name="Riley R."/>
            <person name="Schakwitz W."/>
            <person name="Umezawa K."/>
            <person name="Ohm R.A."/>
            <person name="Grigoriev I.V."/>
            <person name="Nagy L.G."/>
            <person name="Gibbons J."/>
            <person name="Hibbett D."/>
        </authorList>
    </citation>
    <scope>NUCLEOTIDE SEQUENCE [LARGE SCALE GENOMIC DNA]</scope>
    <source>
        <strain evidence="1">ALCF2SS1-6</strain>
    </source>
</reference>
<accession>A0A5C2S7V9</accession>
<keyword evidence="2" id="KW-1185">Reference proteome</keyword>
<gene>
    <name evidence="1" type="ORF">L227DRAFT_612203</name>
</gene>
<dbReference type="EMBL" id="ML122271">
    <property type="protein sequence ID" value="RPD59219.1"/>
    <property type="molecule type" value="Genomic_DNA"/>
</dbReference>
<name>A0A5C2S7V9_9APHY</name>
<dbReference type="AlphaFoldDB" id="A0A5C2S7V9"/>